<feature type="compositionally biased region" description="Basic and acidic residues" evidence="5">
    <location>
        <begin position="285"/>
        <end position="307"/>
    </location>
</feature>
<dbReference type="InterPro" id="IPR006703">
    <property type="entry name" value="G_AIG1"/>
</dbReference>
<comment type="similarity">
    <text evidence="1">Belongs to the TRAFAC class TrmE-Era-EngA-EngB-Septin-like GTPase superfamily. AIG1/Toc34/Toc159-like paraseptin GTPase family. IAN subfamily.</text>
</comment>
<feature type="domain" description="AIG1-type G" evidence="6">
    <location>
        <begin position="30"/>
        <end position="254"/>
    </location>
</feature>
<dbReference type="PANTHER" id="PTHR10903:SF188">
    <property type="entry name" value="GTPASE IMAP FAMILY MEMBER 2-LIKE-RELATED"/>
    <property type="match status" value="1"/>
</dbReference>
<accession>A0A8C9X8A4</accession>
<keyword evidence="2" id="KW-0547">Nucleotide-binding</keyword>
<proteinExistence type="inferred from homology"/>
<dbReference type="Ensembl" id="ENSSLUT00000005142.1">
    <property type="protein sequence ID" value="ENSSLUP00000005005.1"/>
    <property type="gene ID" value="ENSSLUG00000002235.1"/>
</dbReference>
<keyword evidence="8" id="KW-1185">Reference proteome</keyword>
<dbReference type="PROSITE" id="PS51720">
    <property type="entry name" value="G_AIG1"/>
    <property type="match status" value="1"/>
</dbReference>
<dbReference type="SUPFAM" id="SSF52540">
    <property type="entry name" value="P-loop containing nucleoside triphosphate hydrolases"/>
    <property type="match status" value="1"/>
</dbReference>
<protein>
    <recommendedName>
        <fullName evidence="6">AIG1-type G domain-containing protein</fullName>
    </recommendedName>
</protein>
<organism evidence="7 8">
    <name type="scientific">Sander lucioperca</name>
    <name type="common">Pike-perch</name>
    <name type="synonym">Perca lucioperca</name>
    <dbReference type="NCBI Taxonomy" id="283035"/>
    <lineage>
        <taxon>Eukaryota</taxon>
        <taxon>Metazoa</taxon>
        <taxon>Chordata</taxon>
        <taxon>Craniata</taxon>
        <taxon>Vertebrata</taxon>
        <taxon>Euteleostomi</taxon>
        <taxon>Actinopterygii</taxon>
        <taxon>Neopterygii</taxon>
        <taxon>Teleostei</taxon>
        <taxon>Neoteleostei</taxon>
        <taxon>Acanthomorphata</taxon>
        <taxon>Eupercaria</taxon>
        <taxon>Perciformes</taxon>
        <taxon>Percoidei</taxon>
        <taxon>Percidae</taxon>
        <taxon>Luciopercinae</taxon>
        <taxon>Sander</taxon>
    </lineage>
</organism>
<evidence type="ECO:0000256" key="3">
    <source>
        <dbReference type="ARBA" id="ARBA00023134"/>
    </source>
</evidence>
<evidence type="ECO:0000313" key="8">
    <source>
        <dbReference type="Proteomes" id="UP000694568"/>
    </source>
</evidence>
<dbReference type="GeneTree" id="ENSGT01120000271858"/>
<dbReference type="AlphaFoldDB" id="A0A8C9X8A4"/>
<evidence type="ECO:0000256" key="1">
    <source>
        <dbReference type="ARBA" id="ARBA00008535"/>
    </source>
</evidence>
<name>A0A8C9X8A4_SANLU</name>
<reference evidence="7" key="2">
    <citation type="submission" date="2025-09" db="UniProtKB">
        <authorList>
            <consortium name="Ensembl"/>
        </authorList>
    </citation>
    <scope>IDENTIFICATION</scope>
</reference>
<reference evidence="7" key="1">
    <citation type="submission" date="2025-08" db="UniProtKB">
        <authorList>
            <consortium name="Ensembl"/>
        </authorList>
    </citation>
    <scope>IDENTIFICATION</scope>
</reference>
<keyword evidence="4" id="KW-0175">Coiled coil</keyword>
<evidence type="ECO:0000256" key="4">
    <source>
        <dbReference type="SAM" id="Coils"/>
    </source>
</evidence>
<feature type="compositionally biased region" description="Polar residues" evidence="5">
    <location>
        <begin position="274"/>
        <end position="283"/>
    </location>
</feature>
<dbReference type="PANTHER" id="PTHR10903">
    <property type="entry name" value="GTPASE, IMAP FAMILY MEMBER-RELATED"/>
    <property type="match status" value="1"/>
</dbReference>
<dbReference type="InterPro" id="IPR045058">
    <property type="entry name" value="GIMA/IAN/Toc"/>
</dbReference>
<dbReference type="Gene3D" id="3.40.50.300">
    <property type="entry name" value="P-loop containing nucleotide triphosphate hydrolases"/>
    <property type="match status" value="2"/>
</dbReference>
<keyword evidence="3" id="KW-0342">GTP-binding</keyword>
<evidence type="ECO:0000313" key="7">
    <source>
        <dbReference type="Ensembl" id="ENSSLUP00000005005.1"/>
    </source>
</evidence>
<dbReference type="Proteomes" id="UP000694568">
    <property type="component" value="Unplaced"/>
</dbReference>
<dbReference type="Pfam" id="PF04548">
    <property type="entry name" value="AIG1"/>
    <property type="match status" value="2"/>
</dbReference>
<dbReference type="GO" id="GO:0005525">
    <property type="term" value="F:GTP binding"/>
    <property type="evidence" value="ECO:0007669"/>
    <property type="project" value="UniProtKB-KW"/>
</dbReference>
<feature type="region of interest" description="Disordered" evidence="5">
    <location>
        <begin position="236"/>
        <end position="307"/>
    </location>
</feature>
<sequence>MFLYNRNINICQKEKNNTTLQAEPDKQKTKTCLRIVLIGKTGCGKSSTGNTILGSKAFKAASSQRSVTKECQKAETVVNGRPVTVVDTPGLFDTTLSHEEVHEEMVKCISLLAPGPPPKLIADCRERYHVFNNYDEQNRTQVIELINKIDTMVEKNGGGCYSNEMLQEAEAAIQKEVKKILKNMEGVMQREREELERQHGKEMKEMEKRMLAKRAATEQERALRVRQLEEMREKFNKEVEKRKKGKEKSKEEDRKQLQQEENEQQEWEEKLNVLQEQIKINSASDEEKRTELHQSREEMRKERDIDI</sequence>
<evidence type="ECO:0000256" key="5">
    <source>
        <dbReference type="SAM" id="MobiDB-lite"/>
    </source>
</evidence>
<evidence type="ECO:0000259" key="6">
    <source>
        <dbReference type="PROSITE" id="PS51720"/>
    </source>
</evidence>
<feature type="coiled-coil region" evidence="4">
    <location>
        <begin position="163"/>
        <end position="201"/>
    </location>
</feature>
<evidence type="ECO:0000256" key="2">
    <source>
        <dbReference type="ARBA" id="ARBA00022741"/>
    </source>
</evidence>
<dbReference type="InterPro" id="IPR027417">
    <property type="entry name" value="P-loop_NTPase"/>
</dbReference>
<feature type="compositionally biased region" description="Basic and acidic residues" evidence="5">
    <location>
        <begin position="248"/>
        <end position="258"/>
    </location>
</feature>